<dbReference type="EMBL" id="LT629787">
    <property type="protein sequence ID" value="SDU23206.1"/>
    <property type="molecule type" value="Genomic_DNA"/>
</dbReference>
<dbReference type="SUPFAM" id="SSF53901">
    <property type="entry name" value="Thiolase-like"/>
    <property type="match status" value="1"/>
</dbReference>
<organism evidence="1 2">
    <name type="scientific">Halopseudomonas salegens</name>
    <dbReference type="NCBI Taxonomy" id="1434072"/>
    <lineage>
        <taxon>Bacteria</taxon>
        <taxon>Pseudomonadati</taxon>
        <taxon>Pseudomonadota</taxon>
        <taxon>Gammaproteobacteria</taxon>
        <taxon>Pseudomonadales</taxon>
        <taxon>Pseudomonadaceae</taxon>
        <taxon>Halopseudomonas</taxon>
    </lineage>
</organism>
<sequence>MRIVISSHYSLLHSIDATEQQLPDIQALIKRWHPERIRRIDRYIQLCVAGGLNCVAGRQLPADTGVYLSSSAGAVSTSSAAMRHIQRQGELPKPLHFVNTLGNSAGYYLTRLLQLNGNALLVSDEELSFEAALLHAGMDLLAGRISTALVGGFDEVAMPIAQHLERLQAPADTASLYEGSHWLLLERQDDNHSPNQPHGELELPCYLRGTGQLSQWLAQHPGLPLQLSFRPDADECELLADREWQAFGGRALPHGVFSGAALSALAGGGRSAIHLSKKSGGSYCAVMVSVLQSPEPSL</sequence>
<dbReference type="STRING" id="1434072.SAMN05216210_2555"/>
<evidence type="ECO:0000313" key="2">
    <source>
        <dbReference type="Proteomes" id="UP000243924"/>
    </source>
</evidence>
<accession>A0A1H2GU91</accession>
<dbReference type="AlphaFoldDB" id="A0A1H2GU91"/>
<keyword evidence="2" id="KW-1185">Reference proteome</keyword>
<dbReference type="OrthoDB" id="6989355at2"/>
<evidence type="ECO:0008006" key="3">
    <source>
        <dbReference type="Google" id="ProtNLM"/>
    </source>
</evidence>
<dbReference type="InterPro" id="IPR016039">
    <property type="entry name" value="Thiolase-like"/>
</dbReference>
<reference evidence="2" key="1">
    <citation type="submission" date="2016-10" db="EMBL/GenBank/DDBJ databases">
        <authorList>
            <person name="Varghese N."/>
            <person name="Submissions S."/>
        </authorList>
    </citation>
    <scope>NUCLEOTIDE SEQUENCE [LARGE SCALE GENOMIC DNA]</scope>
    <source>
        <strain evidence="2">CECT 8338</strain>
    </source>
</reference>
<name>A0A1H2GU91_9GAMM</name>
<protein>
    <recommendedName>
        <fullName evidence="3">Beta-ketoacyl synthase N-terminal domain-containing protein</fullName>
    </recommendedName>
</protein>
<dbReference type="RefSeq" id="WP_092387471.1">
    <property type="nucleotide sequence ID" value="NZ_LT629787.1"/>
</dbReference>
<proteinExistence type="predicted"/>
<gene>
    <name evidence="1" type="ORF">SAMN05216210_2555</name>
</gene>
<dbReference type="Proteomes" id="UP000243924">
    <property type="component" value="Chromosome I"/>
</dbReference>
<dbReference type="Gene3D" id="3.40.47.10">
    <property type="match status" value="1"/>
</dbReference>
<evidence type="ECO:0000313" key="1">
    <source>
        <dbReference type="EMBL" id="SDU23206.1"/>
    </source>
</evidence>
<dbReference type="GO" id="GO:0016746">
    <property type="term" value="F:acyltransferase activity"/>
    <property type="evidence" value="ECO:0007669"/>
    <property type="project" value="InterPro"/>
</dbReference>